<dbReference type="CDD" id="cd00984">
    <property type="entry name" value="DnaB_C"/>
    <property type="match status" value="1"/>
</dbReference>
<dbReference type="InterPro" id="IPR027417">
    <property type="entry name" value="P-loop_NTPase"/>
</dbReference>
<keyword evidence="8 12" id="KW-0238">DNA-binding</keyword>
<comment type="catalytic activity">
    <reaction evidence="10 12">
        <text>ATP + H2O = ADP + phosphate + H(+)</text>
        <dbReference type="Rhea" id="RHEA:13065"/>
        <dbReference type="ChEBI" id="CHEBI:15377"/>
        <dbReference type="ChEBI" id="CHEBI:15378"/>
        <dbReference type="ChEBI" id="CHEBI:30616"/>
        <dbReference type="ChEBI" id="CHEBI:43474"/>
        <dbReference type="ChEBI" id="CHEBI:456216"/>
        <dbReference type="EC" id="5.6.2.3"/>
    </reaction>
</comment>
<evidence type="ECO:0000256" key="2">
    <source>
        <dbReference type="ARBA" id="ARBA00022515"/>
    </source>
</evidence>
<dbReference type="EC" id="5.6.2.3" evidence="11 12"/>
<dbReference type="GO" id="GO:0043139">
    <property type="term" value="F:5'-3' DNA helicase activity"/>
    <property type="evidence" value="ECO:0007669"/>
    <property type="project" value="UniProtKB-EC"/>
</dbReference>
<dbReference type="GO" id="GO:0016787">
    <property type="term" value="F:hydrolase activity"/>
    <property type="evidence" value="ECO:0007669"/>
    <property type="project" value="UniProtKB-KW"/>
</dbReference>
<organism evidence="14 15">
    <name type="scientific">Candidatus Pelethenecus faecipullorum</name>
    <dbReference type="NCBI Taxonomy" id="2840900"/>
    <lineage>
        <taxon>Bacteria</taxon>
        <taxon>Bacillati</taxon>
        <taxon>Mycoplasmatota</taxon>
        <taxon>Mollicutes</taxon>
        <taxon>Candidatus Pelethenecus</taxon>
    </lineage>
</organism>
<protein>
    <recommendedName>
        <fullName evidence="11 12">Replicative DNA helicase</fullName>
        <ecNumber evidence="11 12">5.6.2.3</ecNumber>
    </recommendedName>
</protein>
<dbReference type="PANTHER" id="PTHR30153">
    <property type="entry name" value="REPLICATIVE DNA HELICASE DNAB"/>
    <property type="match status" value="1"/>
</dbReference>
<dbReference type="SUPFAM" id="SSF52540">
    <property type="entry name" value="P-loop containing nucleoside triphosphate hydrolases"/>
    <property type="match status" value="1"/>
</dbReference>
<comment type="similarity">
    <text evidence="1 12">Belongs to the helicase family. DnaB subfamily.</text>
</comment>
<dbReference type="Pfam" id="PF00772">
    <property type="entry name" value="DnaB"/>
    <property type="match status" value="1"/>
</dbReference>
<accession>A0A9D1KJS9</accession>
<gene>
    <name evidence="14" type="primary">dnaB</name>
    <name evidence="14" type="ORF">IAD46_00990</name>
</gene>
<evidence type="ECO:0000256" key="12">
    <source>
        <dbReference type="RuleBase" id="RU362085"/>
    </source>
</evidence>
<dbReference type="InterPro" id="IPR007694">
    <property type="entry name" value="DNA_helicase_DnaB-like_C"/>
</dbReference>
<comment type="caution">
    <text evidence="14">The sequence shown here is derived from an EMBL/GenBank/DDBJ whole genome shotgun (WGS) entry which is preliminary data.</text>
</comment>
<dbReference type="InterPro" id="IPR007693">
    <property type="entry name" value="DNA_helicase_DnaB-like_N"/>
</dbReference>
<keyword evidence="6 12" id="KW-0347">Helicase</keyword>
<dbReference type="PROSITE" id="PS51199">
    <property type="entry name" value="SF4_HELICASE"/>
    <property type="match status" value="1"/>
</dbReference>
<keyword evidence="3 12" id="KW-0235">DNA replication</keyword>
<comment type="function">
    <text evidence="12">The main replicative DNA helicase, it participates in initiation and elongation during chromosome replication. Travels ahead of the DNA replisome, separating dsDNA into templates for DNA synthesis. A processive ATP-dependent 5'-3' DNA helicase it has DNA-dependent ATPase activity.</text>
</comment>
<reference evidence="14" key="1">
    <citation type="submission" date="2020-10" db="EMBL/GenBank/DDBJ databases">
        <authorList>
            <person name="Gilroy R."/>
        </authorList>
    </citation>
    <scope>NUCLEOTIDE SEQUENCE</scope>
    <source>
        <strain evidence="14">ChiW17-6978</strain>
    </source>
</reference>
<evidence type="ECO:0000256" key="8">
    <source>
        <dbReference type="ARBA" id="ARBA00023125"/>
    </source>
</evidence>
<evidence type="ECO:0000313" key="14">
    <source>
        <dbReference type="EMBL" id="HIT49579.1"/>
    </source>
</evidence>
<evidence type="ECO:0000256" key="3">
    <source>
        <dbReference type="ARBA" id="ARBA00022705"/>
    </source>
</evidence>
<evidence type="ECO:0000313" key="15">
    <source>
        <dbReference type="Proteomes" id="UP000886758"/>
    </source>
</evidence>
<dbReference type="AlphaFoldDB" id="A0A9D1KJS9"/>
<dbReference type="GO" id="GO:0003677">
    <property type="term" value="F:DNA binding"/>
    <property type="evidence" value="ECO:0007669"/>
    <property type="project" value="UniProtKB-UniRule"/>
</dbReference>
<proteinExistence type="inferred from homology"/>
<evidence type="ECO:0000256" key="11">
    <source>
        <dbReference type="NCBIfam" id="TIGR00665"/>
    </source>
</evidence>
<dbReference type="GO" id="GO:0006269">
    <property type="term" value="P:DNA replication, synthesis of primer"/>
    <property type="evidence" value="ECO:0007669"/>
    <property type="project" value="UniProtKB-UniRule"/>
</dbReference>
<evidence type="ECO:0000256" key="10">
    <source>
        <dbReference type="ARBA" id="ARBA00048954"/>
    </source>
</evidence>
<dbReference type="NCBIfam" id="TIGR00665">
    <property type="entry name" value="DnaB"/>
    <property type="match status" value="1"/>
</dbReference>
<feature type="domain" description="SF4 helicase" evidence="13">
    <location>
        <begin position="175"/>
        <end position="445"/>
    </location>
</feature>
<dbReference type="EMBL" id="DVLF01000034">
    <property type="protein sequence ID" value="HIT49579.1"/>
    <property type="molecule type" value="Genomic_DNA"/>
</dbReference>
<dbReference type="PANTHER" id="PTHR30153:SF2">
    <property type="entry name" value="REPLICATIVE DNA HELICASE"/>
    <property type="match status" value="1"/>
</dbReference>
<keyword evidence="4 12" id="KW-0547">Nucleotide-binding</keyword>
<evidence type="ECO:0000259" key="13">
    <source>
        <dbReference type="PROSITE" id="PS51199"/>
    </source>
</evidence>
<evidence type="ECO:0000256" key="5">
    <source>
        <dbReference type="ARBA" id="ARBA00022801"/>
    </source>
</evidence>
<dbReference type="Gene3D" id="3.40.50.300">
    <property type="entry name" value="P-loop containing nucleotide triphosphate hydrolases"/>
    <property type="match status" value="1"/>
</dbReference>
<keyword evidence="9" id="KW-0413">Isomerase</keyword>
<evidence type="ECO:0000256" key="1">
    <source>
        <dbReference type="ARBA" id="ARBA00008428"/>
    </source>
</evidence>
<dbReference type="SUPFAM" id="SSF48024">
    <property type="entry name" value="N-terminal domain of DnaB helicase"/>
    <property type="match status" value="1"/>
</dbReference>
<dbReference type="Proteomes" id="UP000886758">
    <property type="component" value="Unassembled WGS sequence"/>
</dbReference>
<keyword evidence="5 12" id="KW-0378">Hydrolase</keyword>
<dbReference type="GO" id="GO:1990077">
    <property type="term" value="C:primosome complex"/>
    <property type="evidence" value="ECO:0007669"/>
    <property type="project" value="UniProtKB-UniRule"/>
</dbReference>
<dbReference type="InterPro" id="IPR007692">
    <property type="entry name" value="DNA_helicase_DnaB"/>
</dbReference>
<dbReference type="Gene3D" id="1.10.860.10">
    <property type="entry name" value="DNAb Helicase, Chain A"/>
    <property type="match status" value="1"/>
</dbReference>
<dbReference type="Pfam" id="PF03796">
    <property type="entry name" value="DnaB_C"/>
    <property type="match status" value="1"/>
</dbReference>
<dbReference type="InterPro" id="IPR016136">
    <property type="entry name" value="DNA_helicase_N/primase_C"/>
</dbReference>
<dbReference type="InterPro" id="IPR036185">
    <property type="entry name" value="DNA_heli_DnaB-like_N_sf"/>
</dbReference>
<evidence type="ECO:0000256" key="4">
    <source>
        <dbReference type="ARBA" id="ARBA00022741"/>
    </source>
</evidence>
<evidence type="ECO:0000256" key="7">
    <source>
        <dbReference type="ARBA" id="ARBA00022840"/>
    </source>
</evidence>
<evidence type="ECO:0000256" key="6">
    <source>
        <dbReference type="ARBA" id="ARBA00022806"/>
    </source>
</evidence>
<reference evidence="14" key="2">
    <citation type="journal article" date="2021" name="PeerJ">
        <title>Extensive microbial diversity within the chicken gut microbiome revealed by metagenomics and culture.</title>
        <authorList>
            <person name="Gilroy R."/>
            <person name="Ravi A."/>
            <person name="Getino M."/>
            <person name="Pursley I."/>
            <person name="Horton D.L."/>
            <person name="Alikhan N.F."/>
            <person name="Baker D."/>
            <person name="Gharbi K."/>
            <person name="Hall N."/>
            <person name="Watson M."/>
            <person name="Adriaenssens E.M."/>
            <person name="Foster-Nyarko E."/>
            <person name="Jarju S."/>
            <person name="Secka A."/>
            <person name="Antonio M."/>
            <person name="Oren A."/>
            <person name="Chaudhuri R.R."/>
            <person name="La Ragione R."/>
            <person name="Hildebrand F."/>
            <person name="Pallen M.J."/>
        </authorList>
    </citation>
    <scope>NUCLEOTIDE SEQUENCE</scope>
    <source>
        <strain evidence="14">ChiW17-6978</strain>
    </source>
</reference>
<dbReference type="GO" id="GO:0005524">
    <property type="term" value="F:ATP binding"/>
    <property type="evidence" value="ECO:0007669"/>
    <property type="project" value="UniProtKB-UniRule"/>
</dbReference>
<sequence>MQQPAIPCNIEAEIALIGCVFVDENILLEVSDLLLPEDFYDVKNRLIYKTMLKLIKEGKNVDVMTVLSALQGDHLLEQCGGYDYLSSIADYSYTTLNVDSYVRLISEASIKRATIEKLSKLAQDGYDNTIEVFDYIDLVEKEIFELSKRRRVDSFKAISEVSKNVLANTENNAKRTDEVIGLDTGFGSLNKYTQGFQNGSLIILAARPAMGKSAMAMNLAVNVAVKNKGGEAHVAIFSLEMSAEQLVERMVACDSNIRLNNIKNGQIARADWIRFNTSCAKLGGLNLYFDDSSDTSVSTIRAKCRKLASDVGLDFIVIDYLQLIESDAVFAKSSQQERISKISRSLKLMARELEVPVLALSQLSRAVEQRDDKHPIMADLRDSGSIEQDADIVMFLYRDDYYNKGSERKNEADLIISKNRSGSTHEGLPFIFTGEYARFREKKED</sequence>
<dbReference type="GO" id="GO:0005829">
    <property type="term" value="C:cytosol"/>
    <property type="evidence" value="ECO:0007669"/>
    <property type="project" value="TreeGrafter"/>
</dbReference>
<keyword evidence="2 12" id="KW-0639">Primosome</keyword>
<keyword evidence="7 12" id="KW-0067">ATP-binding</keyword>
<name>A0A9D1KJS9_9MOLU</name>
<evidence type="ECO:0000256" key="9">
    <source>
        <dbReference type="ARBA" id="ARBA00023235"/>
    </source>
</evidence>